<keyword evidence="1" id="KW-0697">Rotamase</keyword>
<dbReference type="PANTHER" id="PTHR47245:SF2">
    <property type="entry name" value="PEPTIDYL-PROLYL CIS-TRANS ISOMERASE HP_0175-RELATED"/>
    <property type="match status" value="1"/>
</dbReference>
<dbReference type="AlphaFoldDB" id="A0A1C3NZ15"/>
<dbReference type="EMBL" id="FLUV01001342">
    <property type="protein sequence ID" value="SBW22819.1"/>
    <property type="molecule type" value="Genomic_DNA"/>
</dbReference>
<keyword evidence="5" id="KW-1185">Reference proteome</keyword>
<name>A0A1C3NZ15_9ACTN</name>
<dbReference type="InterPro" id="IPR023058">
    <property type="entry name" value="PPIase_PpiC_CS"/>
</dbReference>
<evidence type="ECO:0000313" key="4">
    <source>
        <dbReference type="EMBL" id="SBW22819.1"/>
    </source>
</evidence>
<dbReference type="Proteomes" id="UP000199013">
    <property type="component" value="Unassembled WGS sequence"/>
</dbReference>
<organism evidence="4 5">
    <name type="scientific">Candidatus Protofrankia californiensis</name>
    <dbReference type="NCBI Taxonomy" id="1839754"/>
    <lineage>
        <taxon>Bacteria</taxon>
        <taxon>Bacillati</taxon>
        <taxon>Actinomycetota</taxon>
        <taxon>Actinomycetes</taxon>
        <taxon>Frankiales</taxon>
        <taxon>Frankiaceae</taxon>
        <taxon>Protofrankia</taxon>
    </lineage>
</organism>
<evidence type="ECO:0000256" key="1">
    <source>
        <dbReference type="PROSITE-ProRule" id="PRU00278"/>
    </source>
</evidence>
<gene>
    <name evidence="4" type="ORF">FDG2_3179</name>
</gene>
<accession>A0A1C3NZ15</accession>
<dbReference type="GO" id="GO:0003755">
    <property type="term" value="F:peptidyl-prolyl cis-trans isomerase activity"/>
    <property type="evidence" value="ECO:0007669"/>
    <property type="project" value="UniProtKB-KW"/>
</dbReference>
<evidence type="ECO:0000259" key="3">
    <source>
        <dbReference type="PROSITE" id="PS50198"/>
    </source>
</evidence>
<dbReference type="SUPFAM" id="SSF54534">
    <property type="entry name" value="FKBP-like"/>
    <property type="match status" value="1"/>
</dbReference>
<dbReference type="Gene3D" id="3.10.50.40">
    <property type="match status" value="1"/>
</dbReference>
<dbReference type="PROSITE" id="PS01096">
    <property type="entry name" value="PPIC_PPIASE_1"/>
    <property type="match status" value="1"/>
</dbReference>
<dbReference type="InterPro" id="IPR050245">
    <property type="entry name" value="PrsA_foldase"/>
</dbReference>
<reference evidence="5" key="1">
    <citation type="submission" date="2016-02" db="EMBL/GenBank/DDBJ databases">
        <authorList>
            <person name="Wibberg D."/>
        </authorList>
    </citation>
    <scope>NUCLEOTIDE SEQUENCE [LARGE SCALE GENOMIC DNA]</scope>
</reference>
<dbReference type="InterPro" id="IPR000297">
    <property type="entry name" value="PPIase_PpiC"/>
</dbReference>
<protein>
    <submittedName>
        <fullName evidence="4">Parvulin-like peptidyl-prolyl isomerase</fullName>
    </submittedName>
</protein>
<dbReference type="PROSITE" id="PS50198">
    <property type="entry name" value="PPIC_PPIASE_2"/>
    <property type="match status" value="1"/>
</dbReference>
<dbReference type="InterPro" id="IPR046357">
    <property type="entry name" value="PPIase_dom_sf"/>
</dbReference>
<dbReference type="PANTHER" id="PTHR47245">
    <property type="entry name" value="PEPTIDYLPROLYL ISOMERASE"/>
    <property type="match status" value="1"/>
</dbReference>
<feature type="region of interest" description="Disordered" evidence="2">
    <location>
        <begin position="222"/>
        <end position="253"/>
    </location>
</feature>
<evidence type="ECO:0000256" key="2">
    <source>
        <dbReference type="SAM" id="MobiDB-lite"/>
    </source>
</evidence>
<evidence type="ECO:0000313" key="5">
    <source>
        <dbReference type="Proteomes" id="UP000199013"/>
    </source>
</evidence>
<keyword evidence="1 4" id="KW-0413">Isomerase</keyword>
<dbReference type="Pfam" id="PF13145">
    <property type="entry name" value="Rotamase_2"/>
    <property type="match status" value="1"/>
</dbReference>
<sequence>MIADKMAQDALGRFIEQQFGNGSDARERFVQALGTVGTNEQAVLTEIKRQLAINQLFQRTAGTPAISDAELHTQFDQHKDQLATPERRDLRNIVVSSQAEADQVVRDAAAGTPFELLAQQRSLDGSTRDGGGALGVVTASQLDSGYAPVAFAAPPGAVFGPVQTQYGWNVGKVIQIIPPAPAVFDQVKDSLRQQVQLERQLGAWRGWLTGAIRNAHVRYAAGYRPADPDSPPQDTSATAAVPSGQAPAPAGSR</sequence>
<proteinExistence type="predicted"/>
<feature type="domain" description="PpiC" evidence="3">
    <location>
        <begin position="85"/>
        <end position="175"/>
    </location>
</feature>